<accession>A0A8T0NQA9</accession>
<dbReference type="Proteomes" id="UP000823388">
    <property type="component" value="Chromosome 9K"/>
</dbReference>
<feature type="compositionally biased region" description="Basic and acidic residues" evidence="1">
    <location>
        <begin position="25"/>
        <end position="35"/>
    </location>
</feature>
<dbReference type="EMBL" id="CM029053">
    <property type="protein sequence ID" value="KAG2549406.1"/>
    <property type="molecule type" value="Genomic_DNA"/>
</dbReference>
<evidence type="ECO:0000313" key="3">
    <source>
        <dbReference type="Proteomes" id="UP000823388"/>
    </source>
</evidence>
<keyword evidence="3" id="KW-1185">Reference proteome</keyword>
<feature type="non-terminal residue" evidence="2">
    <location>
        <position position="102"/>
    </location>
</feature>
<comment type="caution">
    <text evidence="2">The sequence shown here is derived from an EMBL/GenBank/DDBJ whole genome shotgun (WGS) entry which is preliminary data.</text>
</comment>
<proteinExistence type="predicted"/>
<name>A0A8T0NQA9_PANVG</name>
<gene>
    <name evidence="2" type="ORF">PVAP13_9KG296413</name>
</gene>
<sequence length="102" mass="11116">MAPKFGAPGAACPRGWRRPPPLGLEPRRTNGHSDHPTQPPCHRATEPAPPPHPHPRRASRRVSPGRRRRSGGPPPAPTHRRPGLFPRSGPAQPRCRGSSIRP</sequence>
<evidence type="ECO:0000256" key="1">
    <source>
        <dbReference type="SAM" id="MobiDB-lite"/>
    </source>
</evidence>
<evidence type="ECO:0000313" key="2">
    <source>
        <dbReference type="EMBL" id="KAG2549406.1"/>
    </source>
</evidence>
<feature type="region of interest" description="Disordered" evidence="1">
    <location>
        <begin position="1"/>
        <end position="102"/>
    </location>
</feature>
<reference evidence="2" key="1">
    <citation type="submission" date="2020-05" db="EMBL/GenBank/DDBJ databases">
        <title>WGS assembly of Panicum virgatum.</title>
        <authorList>
            <person name="Lovell J.T."/>
            <person name="Jenkins J."/>
            <person name="Shu S."/>
            <person name="Juenger T.E."/>
            <person name="Schmutz J."/>
        </authorList>
    </citation>
    <scope>NUCLEOTIDE SEQUENCE</scope>
    <source>
        <strain evidence="2">AP13</strain>
    </source>
</reference>
<dbReference type="AlphaFoldDB" id="A0A8T0NQA9"/>
<protein>
    <submittedName>
        <fullName evidence="2">Uncharacterized protein</fullName>
    </submittedName>
</protein>
<organism evidence="2 3">
    <name type="scientific">Panicum virgatum</name>
    <name type="common">Blackwell switchgrass</name>
    <dbReference type="NCBI Taxonomy" id="38727"/>
    <lineage>
        <taxon>Eukaryota</taxon>
        <taxon>Viridiplantae</taxon>
        <taxon>Streptophyta</taxon>
        <taxon>Embryophyta</taxon>
        <taxon>Tracheophyta</taxon>
        <taxon>Spermatophyta</taxon>
        <taxon>Magnoliopsida</taxon>
        <taxon>Liliopsida</taxon>
        <taxon>Poales</taxon>
        <taxon>Poaceae</taxon>
        <taxon>PACMAD clade</taxon>
        <taxon>Panicoideae</taxon>
        <taxon>Panicodae</taxon>
        <taxon>Paniceae</taxon>
        <taxon>Panicinae</taxon>
        <taxon>Panicum</taxon>
        <taxon>Panicum sect. Hiantes</taxon>
    </lineage>
</organism>
<feature type="compositionally biased region" description="Basic residues" evidence="1">
    <location>
        <begin position="53"/>
        <end position="70"/>
    </location>
</feature>